<dbReference type="InterPro" id="IPR001611">
    <property type="entry name" value="Leu-rich_rpt"/>
</dbReference>
<evidence type="ECO:0000256" key="7">
    <source>
        <dbReference type="ARBA" id="ARBA00022840"/>
    </source>
</evidence>
<keyword evidence="6" id="KW-0547">Nucleotide-binding</keyword>
<evidence type="ECO:0000256" key="12">
    <source>
        <dbReference type="SAM" id="SignalP"/>
    </source>
</evidence>
<dbReference type="EMBL" id="JAMFTS010000001">
    <property type="protein sequence ID" value="KAJ4810219.1"/>
    <property type="molecule type" value="Genomic_DNA"/>
</dbReference>
<dbReference type="GO" id="GO:0016020">
    <property type="term" value="C:membrane"/>
    <property type="evidence" value="ECO:0007669"/>
    <property type="project" value="UniProtKB-SubCell"/>
</dbReference>
<keyword evidence="5" id="KW-0677">Repeat</keyword>
<evidence type="ECO:0000256" key="10">
    <source>
        <dbReference type="ARBA" id="ARBA00023170"/>
    </source>
</evidence>
<keyword evidence="8" id="KW-1133">Transmembrane helix</keyword>
<dbReference type="SUPFAM" id="SSF52058">
    <property type="entry name" value="L domain-like"/>
    <property type="match status" value="1"/>
</dbReference>
<accession>A0AAV8H0H4</accession>
<dbReference type="GO" id="GO:0016301">
    <property type="term" value="F:kinase activity"/>
    <property type="evidence" value="ECO:0007669"/>
    <property type="project" value="UniProtKB-KW"/>
</dbReference>
<reference evidence="14" key="1">
    <citation type="submission" date="2022-08" db="EMBL/GenBank/DDBJ databases">
        <authorList>
            <person name="Marques A."/>
        </authorList>
    </citation>
    <scope>NUCLEOTIDE SEQUENCE</scope>
    <source>
        <strain evidence="14">RhyPub2mFocal</strain>
        <tissue evidence="14">Leaves</tissue>
    </source>
</reference>
<keyword evidence="15" id="KW-1185">Reference proteome</keyword>
<dbReference type="Proteomes" id="UP001140206">
    <property type="component" value="Chromosome 1"/>
</dbReference>
<dbReference type="AlphaFoldDB" id="A0AAV8H0H4"/>
<evidence type="ECO:0000313" key="14">
    <source>
        <dbReference type="EMBL" id="KAJ4810219.1"/>
    </source>
</evidence>
<dbReference type="InterPro" id="IPR013210">
    <property type="entry name" value="LRR_N_plant-typ"/>
</dbReference>
<feature type="chain" id="PRO_5043809859" evidence="12">
    <location>
        <begin position="34"/>
        <end position="212"/>
    </location>
</feature>
<evidence type="ECO:0000256" key="2">
    <source>
        <dbReference type="ARBA" id="ARBA00022614"/>
    </source>
</evidence>
<dbReference type="Gene3D" id="3.80.10.10">
    <property type="entry name" value="Ribonuclease Inhibitor"/>
    <property type="match status" value="1"/>
</dbReference>
<organism evidence="14 15">
    <name type="scientific">Rhynchospora pubera</name>
    <dbReference type="NCBI Taxonomy" id="906938"/>
    <lineage>
        <taxon>Eukaryota</taxon>
        <taxon>Viridiplantae</taxon>
        <taxon>Streptophyta</taxon>
        <taxon>Embryophyta</taxon>
        <taxon>Tracheophyta</taxon>
        <taxon>Spermatophyta</taxon>
        <taxon>Magnoliopsida</taxon>
        <taxon>Liliopsida</taxon>
        <taxon>Poales</taxon>
        <taxon>Cyperaceae</taxon>
        <taxon>Cyperoideae</taxon>
        <taxon>Rhynchosporeae</taxon>
        <taxon>Rhynchospora</taxon>
    </lineage>
</organism>
<evidence type="ECO:0000313" key="15">
    <source>
        <dbReference type="Proteomes" id="UP001140206"/>
    </source>
</evidence>
<gene>
    <name evidence="14" type="ORF">LUZ62_022785</name>
</gene>
<comment type="caution">
    <text evidence="14">The sequence shown here is derived from an EMBL/GenBank/DDBJ whole genome shotgun (WGS) entry which is preliminary data.</text>
</comment>
<dbReference type="Pfam" id="PF00560">
    <property type="entry name" value="LRR_1"/>
    <property type="match status" value="1"/>
</dbReference>
<dbReference type="InterPro" id="IPR032675">
    <property type="entry name" value="LRR_dom_sf"/>
</dbReference>
<evidence type="ECO:0000256" key="3">
    <source>
        <dbReference type="ARBA" id="ARBA00022692"/>
    </source>
</evidence>
<dbReference type="PANTHER" id="PTHR48060:SF21">
    <property type="entry name" value="L DOMAIN-LIKE PROTEIN"/>
    <property type="match status" value="1"/>
</dbReference>
<keyword evidence="10" id="KW-0675">Receptor</keyword>
<feature type="domain" description="Leucine-rich repeat-containing N-terminal plant-type" evidence="13">
    <location>
        <begin position="42"/>
        <end position="81"/>
    </location>
</feature>
<evidence type="ECO:0000256" key="8">
    <source>
        <dbReference type="ARBA" id="ARBA00022989"/>
    </source>
</evidence>
<protein>
    <submittedName>
        <fullName evidence="14">Leucine-rich repeat protein kinase family protein</fullName>
    </submittedName>
</protein>
<feature type="signal peptide" evidence="12">
    <location>
        <begin position="1"/>
        <end position="33"/>
    </location>
</feature>
<dbReference type="InterPro" id="IPR053211">
    <property type="entry name" value="DNA_repair-toleration"/>
</dbReference>
<evidence type="ECO:0000256" key="9">
    <source>
        <dbReference type="ARBA" id="ARBA00023136"/>
    </source>
</evidence>
<dbReference type="Pfam" id="PF13855">
    <property type="entry name" value="LRR_8"/>
    <property type="match status" value="1"/>
</dbReference>
<dbReference type="PANTHER" id="PTHR48060">
    <property type="entry name" value="DNA DAMAGE-REPAIR/TOLERATION PROTEIN DRT100"/>
    <property type="match status" value="1"/>
</dbReference>
<keyword evidence="7" id="KW-0067">ATP-binding</keyword>
<dbReference type="GO" id="GO:0005524">
    <property type="term" value="F:ATP binding"/>
    <property type="evidence" value="ECO:0007669"/>
    <property type="project" value="UniProtKB-KW"/>
</dbReference>
<evidence type="ECO:0000256" key="5">
    <source>
        <dbReference type="ARBA" id="ARBA00022737"/>
    </source>
</evidence>
<dbReference type="Pfam" id="PF08263">
    <property type="entry name" value="LRRNT_2"/>
    <property type="match status" value="1"/>
</dbReference>
<evidence type="ECO:0000256" key="4">
    <source>
        <dbReference type="ARBA" id="ARBA00022729"/>
    </source>
</evidence>
<keyword evidence="14" id="KW-0808">Transferase</keyword>
<evidence type="ECO:0000256" key="6">
    <source>
        <dbReference type="ARBA" id="ARBA00022741"/>
    </source>
</evidence>
<name>A0AAV8H0H4_9POAL</name>
<comment type="subcellular location">
    <subcellularLocation>
        <location evidence="1">Membrane</location>
        <topology evidence="1">Single-pass type I membrane protein</topology>
    </subcellularLocation>
</comment>
<evidence type="ECO:0000256" key="11">
    <source>
        <dbReference type="ARBA" id="ARBA00023180"/>
    </source>
</evidence>
<keyword evidence="14" id="KW-0418">Kinase</keyword>
<keyword evidence="11" id="KW-0325">Glycoprotein</keyword>
<keyword evidence="3" id="KW-0812">Transmembrane</keyword>
<keyword evidence="9" id="KW-0472">Membrane</keyword>
<dbReference type="FunFam" id="3.80.10.10:FF:000101">
    <property type="entry name" value="LRR receptor-like serine/threonine-protein kinase ERECTA"/>
    <property type="match status" value="1"/>
</dbReference>
<evidence type="ECO:0000259" key="13">
    <source>
        <dbReference type="Pfam" id="PF08263"/>
    </source>
</evidence>
<evidence type="ECO:0000256" key="1">
    <source>
        <dbReference type="ARBA" id="ARBA00004479"/>
    </source>
</evidence>
<sequence>MAAAGTGTGKLGHLYSLIIFLWLTLLFVQQELSESESATEDDTDQLALLSFKGAIRSDPSGAMSSWNTSLALCHWTGVTCTQQQQKQRRVSGLILESINLTGTISPSLANLTQLTTLRLAGNMLTGEIPSVIGTLSSLSLLDLSSNYFSGRIPNSIGQLSNLEGLLLFNNRLSGGIPSSIGNLSRLYECRLDDNQLQGEIPSSIGNCQKLIF</sequence>
<keyword evidence="2" id="KW-0433">Leucine-rich repeat</keyword>
<proteinExistence type="predicted"/>
<keyword evidence="4 12" id="KW-0732">Signal</keyword>